<dbReference type="InterPro" id="IPR002901">
    <property type="entry name" value="MGlyc_endo_b_GlcNAc-like_dom"/>
</dbReference>
<dbReference type="Proteomes" id="UP000595254">
    <property type="component" value="Chromosome"/>
</dbReference>
<dbReference type="AlphaFoldDB" id="A0A974NJS0"/>
<dbReference type="SMART" id="SM00047">
    <property type="entry name" value="LYZ2"/>
    <property type="match status" value="1"/>
</dbReference>
<keyword evidence="3" id="KW-1185">Reference proteome</keyword>
<dbReference type="PROSITE" id="PS51820">
    <property type="entry name" value="PA14"/>
    <property type="match status" value="2"/>
</dbReference>
<dbReference type="Pfam" id="PF07691">
    <property type="entry name" value="PA14"/>
    <property type="match status" value="2"/>
</dbReference>
<gene>
    <name evidence="2" type="ORF">I6J18_15975</name>
</gene>
<sequence length="614" mass="69040">MSLFTLLMVFGFSIESKAQVSENWRAVYYPTVNFKGAKVSSTVSSINFSWGTKSPAKKIPSSKFSAVFEKKMTVSKTGTYVLMGKADDGVRIYVDGKRKVNEWKDGERNFEKQVKLTKGNHTIRVEYYNIGKNAKLKVNIKEAAKVTPLEKWGATFYSKQNLTGKAVKKQFSTLDVNWGTGSPDPNIPANNFSAVFEKRTNLTKSGTYLLSGGADDGIRIYVDGVKKVDQWKDNVQTFNVEMALSAGIHIIKVEYYEKKATAQLSVKFDKKAKKEQVTYTNYGTTLNEALAAQMKVNPQTDKKYAAYIPAVSVKLDPKNINSGDMLEKTVIKAGTSSVSRTLGTLPKKTKVKILGFKVSEDEKLWYKVQTGWVNASSADTKNYLNPEQVKKGTSDFYQFVKLSDFAGLNPAEINQKILFDRGILKNRADAFIKASFKYGINEIYLLAHSSLETGRGTSRLSKGIKVKAKLDSKGEPVYTTVNIKGKQVVEKEIEILPDDAKNYEKKVYNMYGIGAYDTCALECGARRAFNEGWTNADKAIMEGARYAAEEYIHAGQDTIYKMRWNPNYMEVNGTAYHQYASDIGWAAKQTKYYIELYKLLDSYTITYDVPRYKK</sequence>
<dbReference type="InterPro" id="IPR011658">
    <property type="entry name" value="PA14_dom"/>
</dbReference>
<accession>A0A974NJS0</accession>
<reference evidence="2 3" key="1">
    <citation type="submission" date="2021-01" db="EMBL/GenBank/DDBJ databases">
        <title>FDA dAtabase for Regulatory Grade micrObial Sequences (FDA-ARGOS): Supporting development and validation of Infectious Disease Dx tests.</title>
        <authorList>
            <person name="Nelson B."/>
            <person name="Plummer A."/>
            <person name="Tallon L."/>
            <person name="Sadzewicz L."/>
            <person name="Zhao X."/>
            <person name="Boylan J."/>
            <person name="Ott S."/>
            <person name="Bowen H."/>
            <person name="Vavikolanu K."/>
            <person name="Mehta A."/>
            <person name="Aluvathingal J."/>
            <person name="Nadendla S."/>
            <person name="Myers T."/>
            <person name="Yan Y."/>
            <person name="Sichtig H."/>
        </authorList>
    </citation>
    <scope>NUCLEOTIDE SEQUENCE [LARGE SCALE GENOMIC DNA]</scope>
    <source>
        <strain evidence="2 3">FDAARGOS_1161</strain>
    </source>
</reference>
<evidence type="ECO:0000313" key="3">
    <source>
        <dbReference type="Proteomes" id="UP000595254"/>
    </source>
</evidence>
<dbReference type="KEGG" id="ppsr:I6J18_15975"/>
<feature type="domain" description="PA14" evidence="1">
    <location>
        <begin position="19"/>
        <end position="156"/>
    </location>
</feature>
<feature type="domain" description="PA14" evidence="1">
    <location>
        <begin position="147"/>
        <end position="282"/>
    </location>
</feature>
<evidence type="ECO:0000313" key="2">
    <source>
        <dbReference type="EMBL" id="QQS99131.1"/>
    </source>
</evidence>
<evidence type="ECO:0000259" key="1">
    <source>
        <dbReference type="PROSITE" id="PS51820"/>
    </source>
</evidence>
<dbReference type="Gene3D" id="3.90.182.10">
    <property type="entry name" value="Toxin - Anthrax Protective Antigen,domain 1"/>
    <property type="match status" value="2"/>
</dbReference>
<dbReference type="SUPFAM" id="SSF56988">
    <property type="entry name" value="Anthrax protective antigen"/>
    <property type="match status" value="2"/>
</dbReference>
<dbReference type="InterPro" id="IPR037524">
    <property type="entry name" value="PA14/GLEYA"/>
</dbReference>
<dbReference type="Gene3D" id="2.30.30.40">
    <property type="entry name" value="SH3 Domains"/>
    <property type="match status" value="1"/>
</dbReference>
<organism evidence="2 3">
    <name type="scientific">Peribacillus psychrosaccharolyticus</name>
    <name type="common">Bacillus psychrosaccharolyticus</name>
    <dbReference type="NCBI Taxonomy" id="1407"/>
    <lineage>
        <taxon>Bacteria</taxon>
        <taxon>Bacillati</taxon>
        <taxon>Bacillota</taxon>
        <taxon>Bacilli</taxon>
        <taxon>Bacillales</taxon>
        <taxon>Bacillaceae</taxon>
        <taxon>Peribacillus</taxon>
    </lineage>
</organism>
<dbReference type="GO" id="GO:0004040">
    <property type="term" value="F:amidase activity"/>
    <property type="evidence" value="ECO:0007669"/>
    <property type="project" value="InterPro"/>
</dbReference>
<proteinExistence type="predicted"/>
<dbReference type="RefSeq" id="WP_152526377.1">
    <property type="nucleotide sequence ID" value="NZ_CP068053.1"/>
</dbReference>
<dbReference type="EMBL" id="CP068053">
    <property type="protein sequence ID" value="QQS99131.1"/>
    <property type="molecule type" value="Genomic_DNA"/>
</dbReference>
<protein>
    <submittedName>
        <fullName evidence="2">Glucosaminidase domain-containing protein</fullName>
    </submittedName>
</protein>
<dbReference type="SMART" id="SM00758">
    <property type="entry name" value="PA14"/>
    <property type="match status" value="2"/>
</dbReference>
<name>A0A974NJS0_PERPY</name>